<gene>
    <name evidence="1" type="ORF">BV22DRAFT_1076179</name>
</gene>
<evidence type="ECO:0000313" key="1">
    <source>
        <dbReference type="EMBL" id="KAH7918519.1"/>
    </source>
</evidence>
<organism evidence="1 2">
    <name type="scientific">Leucogyrophana mollusca</name>
    <dbReference type="NCBI Taxonomy" id="85980"/>
    <lineage>
        <taxon>Eukaryota</taxon>
        <taxon>Fungi</taxon>
        <taxon>Dikarya</taxon>
        <taxon>Basidiomycota</taxon>
        <taxon>Agaricomycotina</taxon>
        <taxon>Agaricomycetes</taxon>
        <taxon>Agaricomycetidae</taxon>
        <taxon>Boletales</taxon>
        <taxon>Boletales incertae sedis</taxon>
        <taxon>Leucogyrophana</taxon>
    </lineage>
</organism>
<sequence length="585" mass="66934">MDTTIFWPSDVSYDGFCYGWILPAVCVAGVLVADSIAQANSVLDHVYLSKHYLSLENLCGRPAILGRCTFRQSMDVRDRDCFPPDIEDCGGSLGRLPNFNSRPYHVIYYRRHEATSMRFYSMDDPWLTTIGRRTLARPPFHESFMEHDFTGTRNVPLTPGKSITLINQWNSAKQLHHLVETSGMKFHLNSTSQSSRISSIGSLLLTFMQSSQCLQRISGVLHSIAVLSMRLGFVSTAVQQLDVRTRNFIRILAASHNIRSQRVSPSQYIEFYNGVWIILNDIIIGVAFRRFLRDNRVLLAEMIVRGLEVVTVGWIQNTLVWLDSWPAGLKLNTELSRFYAYSFIGMMGLWKRLFGLWLPMIPVTIGVVEIASCFGVTMVLSLLSDFLCLLTVHIHLCYVVSSTIYHHVLRLVGSLWNLFRAGKRYNVLRNRTDSWDYDVDQLLLGTILFTLVAHLFPTIMVYYALFALLRLSIIILHASLETILAFMNHFPLFALMLRAKDSQRSPGRISMLNMLGENTDGRVVMVESHPLPFSVIFVQYVELWYRLAEHYHPSRLARYIFIGQLITVIPRDSIHYLSNKSLDNA</sequence>
<proteinExistence type="predicted"/>
<name>A0ACB8AZE2_9AGAM</name>
<dbReference type="EMBL" id="MU266774">
    <property type="protein sequence ID" value="KAH7918519.1"/>
    <property type="molecule type" value="Genomic_DNA"/>
</dbReference>
<keyword evidence="2" id="KW-1185">Reference proteome</keyword>
<protein>
    <submittedName>
        <fullName evidence="1">Gpi1-domain-containing protein</fullName>
    </submittedName>
</protein>
<evidence type="ECO:0000313" key="2">
    <source>
        <dbReference type="Proteomes" id="UP000790709"/>
    </source>
</evidence>
<reference evidence="1" key="1">
    <citation type="journal article" date="2021" name="New Phytol.">
        <title>Evolutionary innovations through gain and loss of genes in the ectomycorrhizal Boletales.</title>
        <authorList>
            <person name="Wu G."/>
            <person name="Miyauchi S."/>
            <person name="Morin E."/>
            <person name="Kuo A."/>
            <person name="Drula E."/>
            <person name="Varga T."/>
            <person name="Kohler A."/>
            <person name="Feng B."/>
            <person name="Cao Y."/>
            <person name="Lipzen A."/>
            <person name="Daum C."/>
            <person name="Hundley H."/>
            <person name="Pangilinan J."/>
            <person name="Johnson J."/>
            <person name="Barry K."/>
            <person name="LaButti K."/>
            <person name="Ng V."/>
            <person name="Ahrendt S."/>
            <person name="Min B."/>
            <person name="Choi I.G."/>
            <person name="Park H."/>
            <person name="Plett J.M."/>
            <person name="Magnuson J."/>
            <person name="Spatafora J.W."/>
            <person name="Nagy L.G."/>
            <person name="Henrissat B."/>
            <person name="Grigoriev I.V."/>
            <person name="Yang Z.L."/>
            <person name="Xu J."/>
            <person name="Martin F.M."/>
        </authorList>
    </citation>
    <scope>NUCLEOTIDE SEQUENCE</scope>
    <source>
        <strain evidence="1">KUC20120723A-06</strain>
    </source>
</reference>
<comment type="caution">
    <text evidence="1">The sequence shown here is derived from an EMBL/GenBank/DDBJ whole genome shotgun (WGS) entry which is preliminary data.</text>
</comment>
<accession>A0ACB8AZE2</accession>
<dbReference type="Proteomes" id="UP000790709">
    <property type="component" value="Unassembled WGS sequence"/>
</dbReference>